<protein>
    <submittedName>
        <fullName evidence="1">Uncharacterized protein</fullName>
    </submittedName>
</protein>
<keyword evidence="2" id="KW-1185">Reference proteome</keyword>
<gene>
    <name evidence="1" type="ORF">C1H46_028529</name>
</gene>
<sequence>MSRTLFNFTLIPKRAKENEDTEIKVIVYDYFANHHNMVNWFLSQKGIRSKLKNSELIIRLDEPKNISKFTILCESHFTIQKLNIEPLNQQNGEEERYRETCVCLQ</sequence>
<comment type="caution">
    <text evidence="1">The sequence shown here is derived from an EMBL/GenBank/DDBJ whole genome shotgun (WGS) entry which is preliminary data.</text>
</comment>
<accession>A0A540LHW6</accession>
<proteinExistence type="predicted"/>
<reference evidence="1 2" key="1">
    <citation type="journal article" date="2019" name="G3 (Bethesda)">
        <title>Sequencing of a Wild Apple (Malus baccata) Genome Unravels the Differences Between Cultivated and Wild Apple Species Regarding Disease Resistance and Cold Tolerance.</title>
        <authorList>
            <person name="Chen X."/>
        </authorList>
    </citation>
    <scope>NUCLEOTIDE SEQUENCE [LARGE SCALE GENOMIC DNA]</scope>
    <source>
        <strain evidence="2">cv. Shandingzi</strain>
        <tissue evidence="1">Leaves</tissue>
    </source>
</reference>
<organism evidence="1 2">
    <name type="scientific">Malus baccata</name>
    <name type="common">Siberian crab apple</name>
    <name type="synonym">Pyrus baccata</name>
    <dbReference type="NCBI Taxonomy" id="106549"/>
    <lineage>
        <taxon>Eukaryota</taxon>
        <taxon>Viridiplantae</taxon>
        <taxon>Streptophyta</taxon>
        <taxon>Embryophyta</taxon>
        <taxon>Tracheophyta</taxon>
        <taxon>Spermatophyta</taxon>
        <taxon>Magnoliopsida</taxon>
        <taxon>eudicotyledons</taxon>
        <taxon>Gunneridae</taxon>
        <taxon>Pentapetalae</taxon>
        <taxon>rosids</taxon>
        <taxon>fabids</taxon>
        <taxon>Rosales</taxon>
        <taxon>Rosaceae</taxon>
        <taxon>Amygdaloideae</taxon>
        <taxon>Maleae</taxon>
        <taxon>Malus</taxon>
    </lineage>
</organism>
<evidence type="ECO:0000313" key="1">
    <source>
        <dbReference type="EMBL" id="TQD85912.1"/>
    </source>
</evidence>
<dbReference type="EMBL" id="VIEB01000583">
    <property type="protein sequence ID" value="TQD85912.1"/>
    <property type="molecule type" value="Genomic_DNA"/>
</dbReference>
<name>A0A540LHW6_MALBA</name>
<dbReference type="AlphaFoldDB" id="A0A540LHW6"/>
<dbReference type="Proteomes" id="UP000315295">
    <property type="component" value="Unassembled WGS sequence"/>
</dbReference>
<evidence type="ECO:0000313" key="2">
    <source>
        <dbReference type="Proteomes" id="UP000315295"/>
    </source>
</evidence>